<dbReference type="Proteomes" id="UP000053097">
    <property type="component" value="Unassembled WGS sequence"/>
</dbReference>
<evidence type="ECO:0000313" key="1">
    <source>
        <dbReference type="EMBL" id="EZA50745.1"/>
    </source>
</evidence>
<organism evidence="1 2">
    <name type="scientific">Ooceraea biroi</name>
    <name type="common">Clonal raider ant</name>
    <name type="synonym">Cerapachys biroi</name>
    <dbReference type="NCBI Taxonomy" id="2015173"/>
    <lineage>
        <taxon>Eukaryota</taxon>
        <taxon>Metazoa</taxon>
        <taxon>Ecdysozoa</taxon>
        <taxon>Arthropoda</taxon>
        <taxon>Hexapoda</taxon>
        <taxon>Insecta</taxon>
        <taxon>Pterygota</taxon>
        <taxon>Neoptera</taxon>
        <taxon>Endopterygota</taxon>
        <taxon>Hymenoptera</taxon>
        <taxon>Apocrita</taxon>
        <taxon>Aculeata</taxon>
        <taxon>Formicoidea</taxon>
        <taxon>Formicidae</taxon>
        <taxon>Dorylinae</taxon>
        <taxon>Ooceraea</taxon>
    </lineage>
</organism>
<name>A0A026W3S7_OOCBI</name>
<gene>
    <name evidence="1" type="ORF">X777_10795</name>
</gene>
<evidence type="ECO:0000313" key="2">
    <source>
        <dbReference type="Proteomes" id="UP000053097"/>
    </source>
</evidence>
<reference evidence="1 2" key="1">
    <citation type="journal article" date="2014" name="Curr. Biol.">
        <title>The genome of the clonal raider ant Cerapachys biroi.</title>
        <authorList>
            <person name="Oxley P.R."/>
            <person name="Ji L."/>
            <person name="Fetter-Pruneda I."/>
            <person name="McKenzie S.K."/>
            <person name="Li C."/>
            <person name="Hu H."/>
            <person name="Zhang G."/>
            <person name="Kronauer D.J."/>
        </authorList>
    </citation>
    <scope>NUCLEOTIDE SEQUENCE [LARGE SCALE GENOMIC DNA]</scope>
</reference>
<dbReference type="EMBL" id="KK107447">
    <property type="protein sequence ID" value="EZA50745.1"/>
    <property type="molecule type" value="Genomic_DNA"/>
</dbReference>
<protein>
    <submittedName>
        <fullName evidence="1">Uncharacterized protein</fullName>
    </submittedName>
</protein>
<dbReference type="AlphaFoldDB" id="A0A026W3S7"/>
<keyword evidence="2" id="KW-1185">Reference proteome</keyword>
<accession>A0A026W3S7</accession>
<proteinExistence type="predicted"/>
<sequence length="108" mass="12428">MRWQRPAEAPKAVHMNTSLSISTRMERRVLVQVSSRCMIDTRRSNLTQTPRPTIMQVGPTARYNVHSEYTLKSRVLLSLRVSQRWDGIQCGNHQPIRPALKGSLNARF</sequence>